<name>A0ABV7UYC5_9SPHN</name>
<dbReference type="Proteomes" id="UP001595683">
    <property type="component" value="Unassembled WGS sequence"/>
</dbReference>
<dbReference type="RefSeq" id="WP_229815381.1">
    <property type="nucleotide sequence ID" value="NZ_BMZP01000013.1"/>
</dbReference>
<feature type="domain" description="Tyr recombinase" evidence="3">
    <location>
        <begin position="10"/>
        <end position="188"/>
    </location>
</feature>
<gene>
    <name evidence="4" type="ORF">ACFOOT_01685</name>
</gene>
<organism evidence="4 5">
    <name type="scientific">Novosphingobium pokkalii</name>
    <dbReference type="NCBI Taxonomy" id="1770194"/>
    <lineage>
        <taxon>Bacteria</taxon>
        <taxon>Pseudomonadati</taxon>
        <taxon>Pseudomonadota</taxon>
        <taxon>Alphaproteobacteria</taxon>
        <taxon>Sphingomonadales</taxon>
        <taxon>Sphingomonadaceae</taxon>
        <taxon>Novosphingobium</taxon>
    </lineage>
</organism>
<dbReference type="CDD" id="cd00796">
    <property type="entry name" value="INT_Rci_Hp1_C"/>
    <property type="match status" value="1"/>
</dbReference>
<keyword evidence="5" id="KW-1185">Reference proteome</keyword>
<dbReference type="InterPro" id="IPR011010">
    <property type="entry name" value="DNA_brk_join_enz"/>
</dbReference>
<comment type="caution">
    <text evidence="4">The sequence shown here is derived from an EMBL/GenBank/DDBJ whole genome shotgun (WGS) entry which is preliminary data.</text>
</comment>
<evidence type="ECO:0000313" key="4">
    <source>
        <dbReference type="EMBL" id="MFC3670125.1"/>
    </source>
</evidence>
<protein>
    <submittedName>
        <fullName evidence="4">Tyrosine-type recombinase/integrase</fullName>
    </submittedName>
</protein>
<evidence type="ECO:0000256" key="2">
    <source>
        <dbReference type="ARBA" id="ARBA00023172"/>
    </source>
</evidence>
<proteinExistence type="predicted"/>
<evidence type="ECO:0000313" key="5">
    <source>
        <dbReference type="Proteomes" id="UP001595683"/>
    </source>
</evidence>
<dbReference type="EMBL" id="JBHRYE010000003">
    <property type="protein sequence ID" value="MFC3670125.1"/>
    <property type="molecule type" value="Genomic_DNA"/>
</dbReference>
<dbReference type="PANTHER" id="PTHR30349:SF64">
    <property type="entry name" value="PROPHAGE INTEGRASE INTD-RELATED"/>
    <property type="match status" value="1"/>
</dbReference>
<keyword evidence="1" id="KW-0229">DNA integration</keyword>
<evidence type="ECO:0000256" key="1">
    <source>
        <dbReference type="ARBA" id="ARBA00022908"/>
    </source>
</evidence>
<dbReference type="PROSITE" id="PS51898">
    <property type="entry name" value="TYR_RECOMBINASE"/>
    <property type="match status" value="1"/>
</dbReference>
<accession>A0ABV7UYC5</accession>
<dbReference type="InterPro" id="IPR002104">
    <property type="entry name" value="Integrase_catalytic"/>
</dbReference>
<dbReference type="SUPFAM" id="SSF56349">
    <property type="entry name" value="DNA breaking-rejoining enzymes"/>
    <property type="match status" value="1"/>
</dbReference>
<sequence length="207" mass="23314">MQQMIYGTNGQRKYLTSAERRAFLSAAANFERDTLTLCWVISATGCRISEALSLTENSIDRHDRMIVIECLKKRRRGVYRSIPVPAALIDLLTDVHQLGGHVGQGKVPAKLWSFSRVTAYRRIRKVMESAHLNGLHAMPKGLRHCFGVSAIQSQVPLNLVQRWLGHADMRTTAIYAGAMGPEERNIARRMWRANALKLPDYSQIAAE</sequence>
<dbReference type="Pfam" id="PF00589">
    <property type="entry name" value="Phage_integrase"/>
    <property type="match status" value="1"/>
</dbReference>
<dbReference type="PANTHER" id="PTHR30349">
    <property type="entry name" value="PHAGE INTEGRASE-RELATED"/>
    <property type="match status" value="1"/>
</dbReference>
<dbReference type="Gene3D" id="1.10.443.10">
    <property type="entry name" value="Intergrase catalytic core"/>
    <property type="match status" value="1"/>
</dbReference>
<keyword evidence="2" id="KW-0233">DNA recombination</keyword>
<dbReference type="InterPro" id="IPR013762">
    <property type="entry name" value="Integrase-like_cat_sf"/>
</dbReference>
<reference evidence="5" key="1">
    <citation type="journal article" date="2019" name="Int. J. Syst. Evol. Microbiol.">
        <title>The Global Catalogue of Microorganisms (GCM) 10K type strain sequencing project: providing services to taxonomists for standard genome sequencing and annotation.</title>
        <authorList>
            <consortium name="The Broad Institute Genomics Platform"/>
            <consortium name="The Broad Institute Genome Sequencing Center for Infectious Disease"/>
            <person name="Wu L."/>
            <person name="Ma J."/>
        </authorList>
    </citation>
    <scope>NUCLEOTIDE SEQUENCE [LARGE SCALE GENOMIC DNA]</scope>
    <source>
        <strain evidence="5">KCTC 42224</strain>
    </source>
</reference>
<dbReference type="InterPro" id="IPR050090">
    <property type="entry name" value="Tyrosine_recombinase_XerCD"/>
</dbReference>
<evidence type="ECO:0000259" key="3">
    <source>
        <dbReference type="PROSITE" id="PS51898"/>
    </source>
</evidence>